<evidence type="ECO:0000256" key="3">
    <source>
        <dbReference type="ARBA" id="ARBA00012737"/>
    </source>
</evidence>
<dbReference type="NCBIfam" id="TIGR01536">
    <property type="entry name" value="asn_synth_AEB"/>
    <property type="match status" value="1"/>
</dbReference>
<dbReference type="Proteomes" id="UP001500635">
    <property type="component" value="Unassembled WGS sequence"/>
</dbReference>
<proteinExistence type="inferred from homology"/>
<evidence type="ECO:0000313" key="11">
    <source>
        <dbReference type="Proteomes" id="UP001500635"/>
    </source>
</evidence>
<dbReference type="PROSITE" id="PS51278">
    <property type="entry name" value="GATASE_TYPE_2"/>
    <property type="match status" value="1"/>
</dbReference>
<dbReference type="InterPro" id="IPR001962">
    <property type="entry name" value="Asn_synthase"/>
</dbReference>
<keyword evidence="6" id="KW-0061">Asparagine biosynthesis</keyword>
<dbReference type="InterPro" id="IPR017932">
    <property type="entry name" value="GATase_2_dom"/>
</dbReference>
<organism evidence="10 11">
    <name type="scientific">Tsukamurella soli</name>
    <dbReference type="NCBI Taxonomy" id="644556"/>
    <lineage>
        <taxon>Bacteria</taxon>
        <taxon>Bacillati</taxon>
        <taxon>Actinomycetota</taxon>
        <taxon>Actinomycetes</taxon>
        <taxon>Mycobacteriales</taxon>
        <taxon>Tsukamurellaceae</taxon>
        <taxon>Tsukamurella</taxon>
    </lineage>
</organism>
<evidence type="ECO:0000256" key="7">
    <source>
        <dbReference type="ARBA" id="ARBA00022962"/>
    </source>
</evidence>
<protein>
    <recommendedName>
        <fullName evidence="3">asparagine synthase (glutamine-hydrolyzing)</fullName>
        <ecNumber evidence="3">6.3.5.4</ecNumber>
    </recommendedName>
</protein>
<dbReference type="SUPFAM" id="SSF56235">
    <property type="entry name" value="N-terminal nucleophile aminohydrolases (Ntn hydrolases)"/>
    <property type="match status" value="1"/>
</dbReference>
<dbReference type="EC" id="6.3.5.4" evidence="3"/>
<evidence type="ECO:0000256" key="2">
    <source>
        <dbReference type="ARBA" id="ARBA00005752"/>
    </source>
</evidence>
<evidence type="ECO:0000256" key="4">
    <source>
        <dbReference type="ARBA" id="ARBA00022741"/>
    </source>
</evidence>
<dbReference type="InterPro" id="IPR033738">
    <property type="entry name" value="AsnB_N"/>
</dbReference>
<dbReference type="RefSeq" id="WP_344992855.1">
    <property type="nucleotide sequence ID" value="NZ_BAABFR010000015.1"/>
</dbReference>
<keyword evidence="11" id="KW-1185">Reference proteome</keyword>
<keyword evidence="4" id="KW-0547">Nucleotide-binding</keyword>
<dbReference type="Pfam" id="PF00733">
    <property type="entry name" value="Asn_synthase"/>
    <property type="match status" value="1"/>
</dbReference>
<accession>A0ABP8JCG7</accession>
<dbReference type="CDD" id="cd01991">
    <property type="entry name" value="Asn_synthase_B_C"/>
    <property type="match status" value="1"/>
</dbReference>
<dbReference type="PANTHER" id="PTHR43284">
    <property type="entry name" value="ASPARAGINE SYNTHETASE (GLUTAMINE-HYDROLYZING)"/>
    <property type="match status" value="1"/>
</dbReference>
<dbReference type="Gene3D" id="3.60.20.10">
    <property type="entry name" value="Glutamine Phosphoribosylpyrophosphate, subunit 1, domain 1"/>
    <property type="match status" value="1"/>
</dbReference>
<comment type="pathway">
    <text evidence="1">Amino-acid biosynthesis; L-asparagine biosynthesis; L-asparagine from L-aspartate (L-Gln route): step 1/1.</text>
</comment>
<keyword evidence="7" id="KW-0315">Glutamine amidotransferase</keyword>
<dbReference type="PANTHER" id="PTHR43284:SF1">
    <property type="entry name" value="ASPARAGINE SYNTHETASE"/>
    <property type="match status" value="1"/>
</dbReference>
<reference evidence="11" key="1">
    <citation type="journal article" date="2019" name="Int. J. Syst. Evol. Microbiol.">
        <title>The Global Catalogue of Microorganisms (GCM) 10K type strain sequencing project: providing services to taxonomists for standard genome sequencing and annotation.</title>
        <authorList>
            <consortium name="The Broad Institute Genomics Platform"/>
            <consortium name="The Broad Institute Genome Sequencing Center for Infectious Disease"/>
            <person name="Wu L."/>
            <person name="Ma J."/>
        </authorList>
    </citation>
    <scope>NUCLEOTIDE SEQUENCE [LARGE SCALE GENOMIC DNA]</scope>
    <source>
        <strain evidence="11">JCM 17688</strain>
    </source>
</reference>
<evidence type="ECO:0000313" key="10">
    <source>
        <dbReference type="EMBL" id="GAA4388388.1"/>
    </source>
</evidence>
<dbReference type="InterPro" id="IPR006426">
    <property type="entry name" value="Asn_synth_AEB"/>
</dbReference>
<evidence type="ECO:0000256" key="5">
    <source>
        <dbReference type="ARBA" id="ARBA00022840"/>
    </source>
</evidence>
<dbReference type="InterPro" id="IPR014729">
    <property type="entry name" value="Rossmann-like_a/b/a_fold"/>
</dbReference>
<dbReference type="CDD" id="cd00712">
    <property type="entry name" value="AsnB"/>
    <property type="match status" value="1"/>
</dbReference>
<name>A0ABP8JCG7_9ACTN</name>
<evidence type="ECO:0000256" key="1">
    <source>
        <dbReference type="ARBA" id="ARBA00005187"/>
    </source>
</evidence>
<sequence>MCGLLGFLSADAQAGTVVDVVTAAGRCMRHRGPDESGRSWHDDDLALTFNRLSFIDIEHSHQPLRWGPPENPDRYALTFNGEIYNYLELRAQLTEEFGAAFRTEGDGEAIVAGLHYWGVDGVLPRLRGMFAFAVWDTERRELTVARDPFGIKPLYYATGPKGTAFSSEKKSLLALAATAGIDLDLDARAIEHYTVLQYVPETESLHRSIRRLESGSYSVLRPGGQVRERRYFHPRFPVRQIAGGPDSPEAEAKYHEIAEVLRDSVKMHMRADVTVGSFLSGGIDSTAIAALAIQHNPDLITFTTGFEREGYSEIDVAAESAAAIGARHVVKVVSPEEFRSAIPAIVWYLDDPVADPSLVPLYYVAKEARKHVKVVLSGEGADELFGGYTIYREPLSLAPFDRLPAWARKLAGRAGDRLPDGQRGKSLLQRGSVPLEKRYYGNARSFNDAQLRSVLTDFRPEWTHLDVTAPIYAQSQGMDPVARMQHLDLFTWLRGDILVKADKMTMANSLELRVPFLDKEVFAVAETLPVDAKIAHGTSKYALRRALEEIVPPHVLHRKKLGFPVPLRHWLAGPELYDWAREAIEASQTDQWIDKRAVLAMLDEHRAKAPEGWPGGTDHSRRIWTVLVFMIWHGIFVEDRIHPAIEEPDYPVRL</sequence>
<feature type="domain" description="Glutamine amidotransferase type-2" evidence="9">
    <location>
        <begin position="2"/>
        <end position="223"/>
    </location>
</feature>
<dbReference type="InterPro" id="IPR029055">
    <property type="entry name" value="Ntn_hydrolases_N"/>
</dbReference>
<comment type="catalytic activity">
    <reaction evidence="8">
        <text>L-aspartate + L-glutamine + ATP + H2O = L-asparagine + L-glutamate + AMP + diphosphate + H(+)</text>
        <dbReference type="Rhea" id="RHEA:12228"/>
        <dbReference type="ChEBI" id="CHEBI:15377"/>
        <dbReference type="ChEBI" id="CHEBI:15378"/>
        <dbReference type="ChEBI" id="CHEBI:29985"/>
        <dbReference type="ChEBI" id="CHEBI:29991"/>
        <dbReference type="ChEBI" id="CHEBI:30616"/>
        <dbReference type="ChEBI" id="CHEBI:33019"/>
        <dbReference type="ChEBI" id="CHEBI:58048"/>
        <dbReference type="ChEBI" id="CHEBI:58359"/>
        <dbReference type="ChEBI" id="CHEBI:456215"/>
        <dbReference type="EC" id="6.3.5.4"/>
    </reaction>
</comment>
<gene>
    <name evidence="10" type="primary">asnB</name>
    <name evidence="10" type="ORF">GCM10023147_13900</name>
</gene>
<comment type="similarity">
    <text evidence="2">Belongs to the asparagine synthetase family.</text>
</comment>
<comment type="caution">
    <text evidence="10">The sequence shown here is derived from an EMBL/GenBank/DDBJ whole genome shotgun (WGS) entry which is preliminary data.</text>
</comment>
<keyword evidence="6" id="KW-0028">Amino-acid biosynthesis</keyword>
<dbReference type="SUPFAM" id="SSF52402">
    <property type="entry name" value="Adenine nucleotide alpha hydrolases-like"/>
    <property type="match status" value="1"/>
</dbReference>
<keyword evidence="5" id="KW-0067">ATP-binding</keyword>
<evidence type="ECO:0000256" key="8">
    <source>
        <dbReference type="ARBA" id="ARBA00048741"/>
    </source>
</evidence>
<dbReference type="Gene3D" id="3.40.50.620">
    <property type="entry name" value="HUPs"/>
    <property type="match status" value="1"/>
</dbReference>
<evidence type="ECO:0000259" key="9">
    <source>
        <dbReference type="PROSITE" id="PS51278"/>
    </source>
</evidence>
<evidence type="ECO:0000256" key="6">
    <source>
        <dbReference type="ARBA" id="ARBA00022888"/>
    </source>
</evidence>
<dbReference type="InterPro" id="IPR051786">
    <property type="entry name" value="ASN_synthetase/amidase"/>
</dbReference>
<dbReference type="EMBL" id="BAABFR010000015">
    <property type="protein sequence ID" value="GAA4388388.1"/>
    <property type="molecule type" value="Genomic_DNA"/>
</dbReference>
<dbReference type="PIRSF" id="PIRSF001589">
    <property type="entry name" value="Asn_synthetase_glu-h"/>
    <property type="match status" value="1"/>
</dbReference>
<dbReference type="Pfam" id="PF13537">
    <property type="entry name" value="GATase_7"/>
    <property type="match status" value="1"/>
</dbReference>